<dbReference type="RefSeq" id="WP_189049651.1">
    <property type="nucleotide sequence ID" value="NZ_BMJQ01000012.1"/>
</dbReference>
<proteinExistence type="predicted"/>
<dbReference type="AlphaFoldDB" id="A0A8J2YWJ1"/>
<dbReference type="GO" id="GO:0016757">
    <property type="term" value="F:glycosyltransferase activity"/>
    <property type="evidence" value="ECO:0007669"/>
    <property type="project" value="TreeGrafter"/>
</dbReference>
<dbReference type="Pfam" id="PF13692">
    <property type="entry name" value="Glyco_trans_1_4"/>
    <property type="match status" value="1"/>
</dbReference>
<dbReference type="PANTHER" id="PTHR46401">
    <property type="entry name" value="GLYCOSYLTRANSFERASE WBBK-RELATED"/>
    <property type="match status" value="1"/>
</dbReference>
<gene>
    <name evidence="3" type="ORF">GCM10011611_43130</name>
</gene>
<evidence type="ECO:0000313" key="3">
    <source>
        <dbReference type="EMBL" id="GGF32316.1"/>
    </source>
</evidence>
<organism evidence="3 4">
    <name type="scientific">Aliidongia dinghuensis</name>
    <dbReference type="NCBI Taxonomy" id="1867774"/>
    <lineage>
        <taxon>Bacteria</taxon>
        <taxon>Pseudomonadati</taxon>
        <taxon>Pseudomonadota</taxon>
        <taxon>Alphaproteobacteria</taxon>
        <taxon>Rhodospirillales</taxon>
        <taxon>Dongiaceae</taxon>
        <taxon>Aliidongia</taxon>
    </lineage>
</organism>
<sequence>MERALTFIVPGSIDQITGGYLYDRRVVEGLRTDGRPVGLVELRGRFPDADTVARASAAAVLAALPDGALVCIDGLALAAFEEALPAAARRLAIVVLVHHALALETGLAPKDADRYAALERTLLPLCRGVLCPSPRSAADVTAYGVPQDRIIVVPPGTDRPTAAPVLVTDRAGPVRLLTVATVTPRKGHRLLVDALAALDRRDWRLTAIGSLERDPETVAALHAAIADHGLAAQVELAGEWPPEILPEAYRAADVFVLPSFYEGYGMAYAEAMAHGLPVIGTDAGAIPETVPDTAGILVPAGDRAALTAALDRMIGDADLRRLYAAGAVAAAAGFLDWAGTARLWGRSFDRLVGLDG</sequence>
<dbReference type="CDD" id="cd03801">
    <property type="entry name" value="GT4_PimA-like"/>
    <property type="match status" value="1"/>
</dbReference>
<evidence type="ECO:0000259" key="2">
    <source>
        <dbReference type="Pfam" id="PF13439"/>
    </source>
</evidence>
<dbReference type="PANTHER" id="PTHR46401:SF2">
    <property type="entry name" value="GLYCOSYLTRANSFERASE WBBK-RELATED"/>
    <property type="match status" value="1"/>
</dbReference>
<dbReference type="EMBL" id="BMJQ01000012">
    <property type="protein sequence ID" value="GGF32316.1"/>
    <property type="molecule type" value="Genomic_DNA"/>
</dbReference>
<feature type="domain" description="Glycosyltransferase subfamily 4-like N-terminal" evidence="2">
    <location>
        <begin position="83"/>
        <end position="158"/>
    </location>
</feature>
<evidence type="ECO:0000256" key="1">
    <source>
        <dbReference type="ARBA" id="ARBA00022679"/>
    </source>
</evidence>
<evidence type="ECO:0000313" key="4">
    <source>
        <dbReference type="Proteomes" id="UP000646365"/>
    </source>
</evidence>
<dbReference type="Pfam" id="PF13439">
    <property type="entry name" value="Glyco_transf_4"/>
    <property type="match status" value="1"/>
</dbReference>
<reference evidence="3" key="1">
    <citation type="journal article" date="2014" name="Int. J. Syst. Evol. Microbiol.">
        <title>Complete genome sequence of Corynebacterium casei LMG S-19264T (=DSM 44701T), isolated from a smear-ripened cheese.</title>
        <authorList>
            <consortium name="US DOE Joint Genome Institute (JGI-PGF)"/>
            <person name="Walter F."/>
            <person name="Albersmeier A."/>
            <person name="Kalinowski J."/>
            <person name="Ruckert C."/>
        </authorList>
    </citation>
    <scope>NUCLEOTIDE SEQUENCE</scope>
    <source>
        <strain evidence="3">CGMCC 1.15725</strain>
    </source>
</reference>
<protein>
    <submittedName>
        <fullName evidence="3">Glycosyl transferase</fullName>
    </submittedName>
</protein>
<name>A0A8J2YWJ1_9PROT</name>
<dbReference type="SUPFAM" id="SSF53756">
    <property type="entry name" value="UDP-Glycosyltransferase/glycogen phosphorylase"/>
    <property type="match status" value="1"/>
</dbReference>
<keyword evidence="1 3" id="KW-0808">Transferase</keyword>
<comment type="caution">
    <text evidence="3">The sequence shown here is derived from an EMBL/GenBank/DDBJ whole genome shotgun (WGS) entry which is preliminary data.</text>
</comment>
<reference evidence="3" key="2">
    <citation type="submission" date="2020-09" db="EMBL/GenBank/DDBJ databases">
        <authorList>
            <person name="Sun Q."/>
            <person name="Zhou Y."/>
        </authorList>
    </citation>
    <scope>NUCLEOTIDE SEQUENCE</scope>
    <source>
        <strain evidence="3">CGMCC 1.15725</strain>
    </source>
</reference>
<accession>A0A8J2YWJ1</accession>
<dbReference type="GO" id="GO:0009103">
    <property type="term" value="P:lipopolysaccharide biosynthetic process"/>
    <property type="evidence" value="ECO:0007669"/>
    <property type="project" value="TreeGrafter"/>
</dbReference>
<keyword evidence="4" id="KW-1185">Reference proteome</keyword>
<dbReference type="Gene3D" id="3.40.50.2000">
    <property type="entry name" value="Glycogen Phosphorylase B"/>
    <property type="match status" value="2"/>
</dbReference>
<dbReference type="Proteomes" id="UP000646365">
    <property type="component" value="Unassembled WGS sequence"/>
</dbReference>
<dbReference type="InterPro" id="IPR028098">
    <property type="entry name" value="Glyco_trans_4-like_N"/>
</dbReference>